<reference evidence="2 3" key="1">
    <citation type="submission" date="2017-11" db="EMBL/GenBank/DDBJ databases">
        <title>Genome sequencing of Fusobacterium periodonticum KCOM 2555.</title>
        <authorList>
            <person name="Kook J.-K."/>
            <person name="Park S.-N."/>
            <person name="Lim Y.K."/>
        </authorList>
    </citation>
    <scope>NUCLEOTIDE SEQUENCE [LARGE SCALE GENOMIC DNA]</scope>
    <source>
        <strain evidence="2 3">KCOM 2555</strain>
    </source>
</reference>
<dbReference type="InterPro" id="IPR001387">
    <property type="entry name" value="Cro/C1-type_HTH"/>
</dbReference>
<dbReference type="Proteomes" id="UP000230781">
    <property type="component" value="Chromosome"/>
</dbReference>
<dbReference type="Gene3D" id="1.10.260.40">
    <property type="entry name" value="lambda repressor-like DNA-binding domains"/>
    <property type="match status" value="1"/>
</dbReference>
<dbReference type="RefSeq" id="WP_100026161.1">
    <property type="nucleotide sequence ID" value="NZ_CAUSAS010000003.1"/>
</dbReference>
<protein>
    <recommendedName>
        <fullName evidence="1">HTH cro/C1-type domain-containing protein</fullName>
    </recommendedName>
</protein>
<organism evidence="2 3">
    <name type="scientific">Fusobacterium pseudoperiodonticum</name>
    <dbReference type="NCBI Taxonomy" id="2663009"/>
    <lineage>
        <taxon>Bacteria</taxon>
        <taxon>Fusobacteriati</taxon>
        <taxon>Fusobacteriota</taxon>
        <taxon>Fusobacteriia</taxon>
        <taxon>Fusobacteriales</taxon>
        <taxon>Fusobacteriaceae</taxon>
        <taxon>Fusobacterium</taxon>
    </lineage>
</organism>
<gene>
    <name evidence="2" type="ORF">CTM98_04645</name>
</gene>
<accession>A0A2D3PQP2</accession>
<name>A0A2D3PQP2_9FUSO</name>
<dbReference type="InterPro" id="IPR010982">
    <property type="entry name" value="Lambda_DNA-bd_dom_sf"/>
</dbReference>
<dbReference type="Pfam" id="PF01381">
    <property type="entry name" value="HTH_3"/>
    <property type="match status" value="1"/>
</dbReference>
<dbReference type="AlphaFoldDB" id="A0A2D3PQP2"/>
<proteinExistence type="predicted"/>
<sequence>MSVLWTDLKKQLFQNEALKLTFEANELKFKIIKNLLEYLKSNNMTQGQFAEKIGVKQQVISRFIKGEINPRFDFVAKILTLLDGNIFFQNEKNFSINKNTFYINQFNYRSIKVSGENEYENTRTEKKGA</sequence>
<evidence type="ECO:0000313" key="2">
    <source>
        <dbReference type="EMBL" id="ATV69998.1"/>
    </source>
</evidence>
<feature type="domain" description="HTH cro/C1-type" evidence="1">
    <location>
        <begin position="35"/>
        <end position="89"/>
    </location>
</feature>
<dbReference type="SMART" id="SM00530">
    <property type="entry name" value="HTH_XRE"/>
    <property type="match status" value="1"/>
</dbReference>
<dbReference type="CDD" id="cd00093">
    <property type="entry name" value="HTH_XRE"/>
    <property type="match status" value="1"/>
</dbReference>
<dbReference type="GO" id="GO:0003677">
    <property type="term" value="F:DNA binding"/>
    <property type="evidence" value="ECO:0007669"/>
    <property type="project" value="InterPro"/>
</dbReference>
<dbReference type="EMBL" id="CP024704">
    <property type="protein sequence ID" value="ATV69998.1"/>
    <property type="molecule type" value="Genomic_DNA"/>
</dbReference>
<dbReference type="PROSITE" id="PS50943">
    <property type="entry name" value="HTH_CROC1"/>
    <property type="match status" value="1"/>
</dbReference>
<evidence type="ECO:0000259" key="1">
    <source>
        <dbReference type="PROSITE" id="PS50943"/>
    </source>
</evidence>
<dbReference type="SUPFAM" id="SSF47413">
    <property type="entry name" value="lambda repressor-like DNA-binding domains"/>
    <property type="match status" value="1"/>
</dbReference>
<evidence type="ECO:0000313" key="3">
    <source>
        <dbReference type="Proteomes" id="UP000230781"/>
    </source>
</evidence>